<dbReference type="EMBL" id="LAZR01000234">
    <property type="protein sequence ID" value="KKN80234.1"/>
    <property type="molecule type" value="Genomic_DNA"/>
</dbReference>
<dbReference type="Gene3D" id="3.30.420.10">
    <property type="entry name" value="Ribonuclease H-like superfamily/Ribonuclease H"/>
    <property type="match status" value="1"/>
</dbReference>
<dbReference type="InterPro" id="IPR036895">
    <property type="entry name" value="Uracil-DNA_glycosylase-like_sf"/>
</dbReference>
<reference evidence="8" key="1">
    <citation type="journal article" date="2015" name="Nature">
        <title>Complex archaea that bridge the gap between prokaryotes and eukaryotes.</title>
        <authorList>
            <person name="Spang A."/>
            <person name="Saw J.H."/>
            <person name="Jorgensen S.L."/>
            <person name="Zaremba-Niedzwiedzka K."/>
            <person name="Martijn J."/>
            <person name="Lind A.E."/>
            <person name="van Eijk R."/>
            <person name="Schleper C."/>
            <person name="Guy L."/>
            <person name="Ettema T.J."/>
        </authorList>
    </citation>
    <scope>NUCLEOTIDE SEQUENCE</scope>
</reference>
<dbReference type="InterPro" id="IPR043502">
    <property type="entry name" value="DNA/RNA_pol_sf"/>
</dbReference>
<dbReference type="Pfam" id="PF01612">
    <property type="entry name" value="DNA_pol_A_exo1"/>
    <property type="match status" value="1"/>
</dbReference>
<comment type="catalytic activity">
    <reaction evidence="5">
        <text>DNA(n) + a 2'-deoxyribonucleoside 5'-triphosphate = DNA(n+1) + diphosphate</text>
        <dbReference type="Rhea" id="RHEA:22508"/>
        <dbReference type="Rhea" id="RHEA-COMP:17339"/>
        <dbReference type="Rhea" id="RHEA-COMP:17340"/>
        <dbReference type="ChEBI" id="CHEBI:33019"/>
        <dbReference type="ChEBI" id="CHEBI:61560"/>
        <dbReference type="ChEBI" id="CHEBI:173112"/>
        <dbReference type="EC" id="2.7.7.7"/>
    </reaction>
</comment>
<dbReference type="GO" id="GO:0006302">
    <property type="term" value="P:double-strand break repair"/>
    <property type="evidence" value="ECO:0007669"/>
    <property type="project" value="TreeGrafter"/>
</dbReference>
<evidence type="ECO:0000259" key="6">
    <source>
        <dbReference type="SMART" id="SM00482"/>
    </source>
</evidence>
<dbReference type="SMART" id="SM00482">
    <property type="entry name" value="POLAc"/>
    <property type="match status" value="1"/>
</dbReference>
<name>A0A0F9TLU2_9ZZZZ</name>
<dbReference type="GO" id="GO:0006261">
    <property type="term" value="P:DNA-templated DNA replication"/>
    <property type="evidence" value="ECO:0007669"/>
    <property type="project" value="InterPro"/>
</dbReference>
<sequence length="1011" mass="114769">MRFMADCWRCDRRKPSRQVVWPTYTETKPKLLIIGEAPGPDEDEQGRGFVGQAGGILREQLVDAGFDPDRDVAYTNTVFCYGGSVKNKPSVEQIKCCSRNLWRAVLHAQADVVVTAGKYATGTVLGFSEMKKLHGTYRHTTPPKNVWAAVRLEDFCFDHGIDFPMGEDGVSPDRMDDPVFLENFVKPLEAKGFQMEAVPQLKVMPILHPSSFQYEGKINERHKLADAFRQARKWIDGVVEQKPDKDYKAILDCDEAIAYMNEVIELYRGGLIQWFALDLETVGPEGNEKKGAIKPFLPGGRVITINLSHKPHFARVIFMFHPEATMTLDQQRKVAEKYCELLATVPVVGANIKFDLHWSRFKLGAKKWKIAFDTQLASYALHLGTSTENGLKEITVRNLSDEAGYADELQEFLSHLPKDEQYYTNIPLNKLLYYAAEDVDVVLQLIPILADKLVRAKQWEPFHLFGIHPYAAFIEMEQNGGRIDGEMRDRLADVAEKEMAGIKARFKESPCRGEWTRRRIAKADAERAKKKTEKARTKPYQMGELELNFNSTYHLAELLFDILRMPLVSALGKIKTDMFPNGMPSTNEASIELMSDKLAEFGETEGDRADILEMIKDYRKASKIYSTYLKKAYENCPVVECPEWWDTRSALNDCRCYEAELYEVLCQSASFNLTTARTGRTTSSGPNIQQVPKKIRKMYLSRFGKRGLLANFDVGQAELRVIAAVSGDRNFIAVLSDPSRDVHREVAAMGFQKAVEDVTDDERFQAKAVVFGTFYGRGPASIAKQLKISEEKAETIQAALFAMMPQAAEWINQRHYEADTPYWDAEAGRQRQGVWTPTGRWRDLSMYYDEGDRHRRAVNTPIQGGASDIIIWATGFIHQSMQDAQLESKMWAYVHDSIVFDLIPEEAAFLMRATRTHLVDQIPHRFPWMIVPMVVDFQFGPNWGDQCDCVFNFETGDISLEGEKDTLVEVVDRFGDCIGNARYQGDWEALAAEGKKIKISGKWQKSLQIAG</sequence>
<dbReference type="InterPro" id="IPR001098">
    <property type="entry name" value="DNA-dir_DNA_pol_A_palm_dom"/>
</dbReference>
<dbReference type="PANTHER" id="PTHR10133">
    <property type="entry name" value="DNA POLYMERASE I"/>
    <property type="match status" value="1"/>
</dbReference>
<evidence type="ECO:0000256" key="5">
    <source>
        <dbReference type="ARBA" id="ARBA00049244"/>
    </source>
</evidence>
<dbReference type="GO" id="GO:0003677">
    <property type="term" value="F:DNA binding"/>
    <property type="evidence" value="ECO:0007669"/>
    <property type="project" value="InterPro"/>
</dbReference>
<dbReference type="SMART" id="SM00987">
    <property type="entry name" value="UreE_C"/>
    <property type="match status" value="1"/>
</dbReference>
<dbReference type="PRINTS" id="PR00868">
    <property type="entry name" value="DNAPOLI"/>
</dbReference>
<evidence type="ECO:0000256" key="2">
    <source>
        <dbReference type="ARBA" id="ARBA00022679"/>
    </source>
</evidence>
<dbReference type="InterPro" id="IPR002562">
    <property type="entry name" value="3'-5'_exonuclease_dom"/>
</dbReference>
<protein>
    <recommendedName>
        <fullName evidence="1">DNA-directed DNA polymerase</fullName>
        <ecNumber evidence="1">2.7.7.7</ecNumber>
    </recommendedName>
</protein>
<accession>A0A0F9TLU2</accession>
<keyword evidence="4" id="KW-0239">DNA-directed DNA polymerase</keyword>
<feature type="domain" description="DNA-directed DNA polymerase family A palm" evidence="6">
    <location>
        <begin position="692"/>
        <end position="906"/>
    </location>
</feature>
<dbReference type="EC" id="2.7.7.7" evidence="1"/>
<dbReference type="InterPro" id="IPR036397">
    <property type="entry name" value="RNaseH_sf"/>
</dbReference>
<dbReference type="InterPro" id="IPR002298">
    <property type="entry name" value="DNA_polymerase_A"/>
</dbReference>
<dbReference type="Gene3D" id="3.30.70.370">
    <property type="match status" value="1"/>
</dbReference>
<dbReference type="SUPFAM" id="SSF56672">
    <property type="entry name" value="DNA/RNA polymerases"/>
    <property type="match status" value="1"/>
</dbReference>
<evidence type="ECO:0000256" key="4">
    <source>
        <dbReference type="ARBA" id="ARBA00022932"/>
    </source>
</evidence>
<evidence type="ECO:0000259" key="7">
    <source>
        <dbReference type="SMART" id="SM00986"/>
    </source>
</evidence>
<comment type="caution">
    <text evidence="8">The sequence shown here is derived from an EMBL/GenBank/DDBJ whole genome shotgun (WGS) entry which is preliminary data.</text>
</comment>
<dbReference type="GO" id="GO:0008408">
    <property type="term" value="F:3'-5' exonuclease activity"/>
    <property type="evidence" value="ECO:0007669"/>
    <property type="project" value="InterPro"/>
</dbReference>
<dbReference type="Gene3D" id="1.20.1060.10">
    <property type="entry name" value="Taq DNA Polymerase, Chain T, domain 4"/>
    <property type="match status" value="1"/>
</dbReference>
<dbReference type="PANTHER" id="PTHR10133:SF62">
    <property type="entry name" value="DNA POLYMERASE THETA"/>
    <property type="match status" value="1"/>
</dbReference>
<dbReference type="SUPFAM" id="SSF53098">
    <property type="entry name" value="Ribonuclease H-like"/>
    <property type="match status" value="1"/>
</dbReference>
<keyword evidence="3" id="KW-0548">Nucleotidyltransferase</keyword>
<dbReference type="GO" id="GO:0003887">
    <property type="term" value="F:DNA-directed DNA polymerase activity"/>
    <property type="evidence" value="ECO:0007669"/>
    <property type="project" value="UniProtKB-KW"/>
</dbReference>
<dbReference type="InterPro" id="IPR012337">
    <property type="entry name" value="RNaseH-like_sf"/>
</dbReference>
<proteinExistence type="predicted"/>
<gene>
    <name evidence="8" type="ORF">LCGC14_0332030</name>
</gene>
<dbReference type="InterPro" id="IPR005122">
    <property type="entry name" value="Uracil-DNA_glycosylase-like"/>
</dbReference>
<organism evidence="8">
    <name type="scientific">marine sediment metagenome</name>
    <dbReference type="NCBI Taxonomy" id="412755"/>
    <lineage>
        <taxon>unclassified sequences</taxon>
        <taxon>metagenomes</taxon>
        <taxon>ecological metagenomes</taxon>
    </lineage>
</organism>
<evidence type="ECO:0000256" key="1">
    <source>
        <dbReference type="ARBA" id="ARBA00012417"/>
    </source>
</evidence>
<keyword evidence="2" id="KW-0808">Transferase</keyword>
<dbReference type="AlphaFoldDB" id="A0A0F9TLU2"/>
<dbReference type="Gene3D" id="1.10.150.20">
    <property type="entry name" value="5' to 3' exonuclease, C-terminal subdomain"/>
    <property type="match status" value="1"/>
</dbReference>
<dbReference type="Pfam" id="PF03167">
    <property type="entry name" value="UDG"/>
    <property type="match status" value="1"/>
</dbReference>
<evidence type="ECO:0000256" key="3">
    <source>
        <dbReference type="ARBA" id="ARBA00022695"/>
    </source>
</evidence>
<dbReference type="Pfam" id="PF00476">
    <property type="entry name" value="DNA_pol_A"/>
    <property type="match status" value="1"/>
</dbReference>
<dbReference type="PROSITE" id="PS00447">
    <property type="entry name" value="DNA_POLYMERASE_A"/>
    <property type="match status" value="1"/>
</dbReference>
<dbReference type="InterPro" id="IPR019760">
    <property type="entry name" value="DNA-dir_DNA_pol_A_CS"/>
</dbReference>
<dbReference type="Gene3D" id="3.40.470.10">
    <property type="entry name" value="Uracil-DNA glycosylase-like domain"/>
    <property type="match status" value="1"/>
</dbReference>
<evidence type="ECO:0000313" key="8">
    <source>
        <dbReference type="EMBL" id="KKN80234.1"/>
    </source>
</evidence>
<feature type="domain" description="Uracil-DNA glycosylase-like" evidence="7">
    <location>
        <begin position="22"/>
        <end position="228"/>
    </location>
</feature>
<dbReference type="SUPFAM" id="SSF52141">
    <property type="entry name" value="Uracil-DNA glycosylase-like"/>
    <property type="match status" value="1"/>
</dbReference>
<dbReference type="SMART" id="SM00986">
    <property type="entry name" value="UDG"/>
    <property type="match status" value="1"/>
</dbReference>